<gene>
    <name evidence="2" type="ORF">J5Y03_03115</name>
</gene>
<evidence type="ECO:0000313" key="3">
    <source>
        <dbReference type="Proteomes" id="UP000682134"/>
    </source>
</evidence>
<evidence type="ECO:0000313" key="2">
    <source>
        <dbReference type="EMBL" id="MBP0724171.1"/>
    </source>
</evidence>
<protein>
    <recommendedName>
        <fullName evidence="1">UPF0398 protein J5Y03_03115</fullName>
    </recommendedName>
</protein>
<dbReference type="RefSeq" id="WP_209402442.1">
    <property type="nucleotide sequence ID" value="NZ_JAGIYQ010000002.1"/>
</dbReference>
<dbReference type="Gene3D" id="3.40.50.450">
    <property type="match status" value="1"/>
</dbReference>
<comment type="similarity">
    <text evidence="1">Belongs to the UPF0398 family.</text>
</comment>
<dbReference type="InterPro" id="IPR010697">
    <property type="entry name" value="YspA"/>
</dbReference>
<proteinExistence type="inferred from homology"/>
<dbReference type="EMBL" id="JAGIYQ010000002">
    <property type="protein sequence ID" value="MBP0724171.1"/>
    <property type="molecule type" value="Genomic_DNA"/>
</dbReference>
<reference evidence="2" key="1">
    <citation type="submission" date="2021-04" db="EMBL/GenBank/DDBJ databases">
        <title>Genome seq and assembly of Bacillus sp.</title>
        <authorList>
            <person name="Chhetri G."/>
        </authorList>
    </citation>
    <scope>NUCLEOTIDE SEQUENCE</scope>
    <source>
        <strain evidence="2">RG28</strain>
    </source>
</reference>
<sequence>MKILTISGYKSSELGIFSNNHKAVQYIQKAILKSVVPLIEEGLEWVIISGQLGTELWAAEVVQKLQEIFPNLQLGIFTPYENQEQNWNEQNKLYYEEILMLADHVDSISRKPYESPQQLIAKNVFLIEKSDACLLFYDPEKEGSPKYMYDIAKKKCEIGNYQLIQVTFDELQAIVDEETMYD</sequence>
<dbReference type="PIRSF" id="PIRSF021290">
    <property type="entry name" value="DUF1273"/>
    <property type="match status" value="1"/>
</dbReference>
<comment type="caution">
    <text evidence="2">The sequence shown here is derived from an EMBL/GenBank/DDBJ whole genome shotgun (WGS) entry which is preliminary data.</text>
</comment>
<evidence type="ECO:0000256" key="1">
    <source>
        <dbReference type="HAMAP-Rule" id="MF_01575"/>
    </source>
</evidence>
<dbReference type="AlphaFoldDB" id="A0A940SI62"/>
<dbReference type="HAMAP" id="MF_01575">
    <property type="entry name" value="UPF0398"/>
    <property type="match status" value="1"/>
</dbReference>
<organism evidence="2 3">
    <name type="scientific">Gottfriedia endophytica</name>
    <dbReference type="NCBI Taxonomy" id="2820819"/>
    <lineage>
        <taxon>Bacteria</taxon>
        <taxon>Bacillati</taxon>
        <taxon>Bacillota</taxon>
        <taxon>Bacilli</taxon>
        <taxon>Bacillales</taxon>
        <taxon>Bacillaceae</taxon>
        <taxon>Gottfriedia</taxon>
    </lineage>
</organism>
<accession>A0A940SI62</accession>
<dbReference type="SUPFAM" id="SSF102405">
    <property type="entry name" value="MCP/YpsA-like"/>
    <property type="match status" value="1"/>
</dbReference>
<dbReference type="Proteomes" id="UP000682134">
    <property type="component" value="Unassembled WGS sequence"/>
</dbReference>
<dbReference type="NCBIfam" id="NF010181">
    <property type="entry name" value="PRK13660.1"/>
    <property type="match status" value="1"/>
</dbReference>
<name>A0A940SI62_9BACI</name>
<dbReference type="PANTHER" id="PTHR38440">
    <property type="entry name" value="UPF0398 PROTEIN YPSA"/>
    <property type="match status" value="1"/>
</dbReference>
<keyword evidence="3" id="KW-1185">Reference proteome</keyword>
<dbReference type="Pfam" id="PF06908">
    <property type="entry name" value="YpsA"/>
    <property type="match status" value="1"/>
</dbReference>
<dbReference type="PANTHER" id="PTHR38440:SF1">
    <property type="entry name" value="UPF0398 PROTEIN SPR0331"/>
    <property type="match status" value="1"/>
</dbReference>